<evidence type="ECO:0000259" key="1">
    <source>
        <dbReference type="Pfam" id="PF16363"/>
    </source>
</evidence>
<evidence type="ECO:0000313" key="3">
    <source>
        <dbReference type="Proteomes" id="UP000321353"/>
    </source>
</evidence>
<dbReference type="PANTHER" id="PTHR43000">
    <property type="entry name" value="DTDP-D-GLUCOSE 4,6-DEHYDRATASE-RELATED"/>
    <property type="match status" value="1"/>
</dbReference>
<dbReference type="GO" id="GO:0008460">
    <property type="term" value="F:dTDP-glucose 4,6-dehydratase activity"/>
    <property type="evidence" value="ECO:0007669"/>
    <property type="project" value="UniProtKB-EC"/>
</dbReference>
<dbReference type="GO" id="GO:0033320">
    <property type="term" value="P:UDP-D-xylose biosynthetic process"/>
    <property type="evidence" value="ECO:0007669"/>
    <property type="project" value="UniProtKB-UniPathway"/>
</dbReference>
<dbReference type="Proteomes" id="UP000321353">
    <property type="component" value="Chromosome"/>
</dbReference>
<accession>A0A5B9ML58</accession>
<dbReference type="EMBL" id="CP036264">
    <property type="protein sequence ID" value="QEG02072.1"/>
    <property type="molecule type" value="Genomic_DNA"/>
</dbReference>
<feature type="domain" description="NAD(P)-binding" evidence="1">
    <location>
        <begin position="12"/>
        <end position="324"/>
    </location>
</feature>
<dbReference type="PRINTS" id="PR01713">
    <property type="entry name" value="NUCEPIMERASE"/>
</dbReference>
<dbReference type="InterPro" id="IPR016040">
    <property type="entry name" value="NAD(P)-bd_dom"/>
</dbReference>
<dbReference type="AlphaFoldDB" id="A0A5B9ML58"/>
<dbReference type="InterPro" id="IPR036291">
    <property type="entry name" value="NAD(P)-bd_dom_sf"/>
</dbReference>
<proteinExistence type="predicted"/>
<dbReference type="UniPathway" id="UPA00796">
    <property type="reaction ID" value="UER00771"/>
</dbReference>
<organism evidence="2 3">
    <name type="scientific">Stieleria maiorica</name>
    <dbReference type="NCBI Taxonomy" id="2795974"/>
    <lineage>
        <taxon>Bacteria</taxon>
        <taxon>Pseudomonadati</taxon>
        <taxon>Planctomycetota</taxon>
        <taxon>Planctomycetia</taxon>
        <taxon>Pirellulales</taxon>
        <taxon>Pirellulaceae</taxon>
        <taxon>Stieleria</taxon>
    </lineage>
</organism>
<protein>
    <submittedName>
        <fullName evidence="2">dTDP-glucose 4,6-dehydratase</fullName>
        <ecNumber evidence="2">4.2.1.46</ecNumber>
    </submittedName>
</protein>
<reference evidence="2 3" key="1">
    <citation type="submission" date="2019-02" db="EMBL/GenBank/DDBJ databases">
        <title>Planctomycetal bacteria perform biofilm scaping via a novel small molecule.</title>
        <authorList>
            <person name="Jeske O."/>
            <person name="Boedeker C."/>
            <person name="Wiegand S."/>
            <person name="Breitling P."/>
            <person name="Kallscheuer N."/>
            <person name="Jogler M."/>
            <person name="Rohde M."/>
            <person name="Petersen J."/>
            <person name="Medema M.H."/>
            <person name="Surup F."/>
            <person name="Jogler C."/>
        </authorList>
    </citation>
    <scope>NUCLEOTIDE SEQUENCE [LARGE SCALE GENOMIC DNA]</scope>
    <source>
        <strain evidence="2 3">Mal15</strain>
    </source>
</reference>
<dbReference type="Pfam" id="PF16363">
    <property type="entry name" value="GDP_Man_Dehyd"/>
    <property type="match status" value="1"/>
</dbReference>
<keyword evidence="3" id="KW-1185">Reference proteome</keyword>
<sequence>MTQLSPSGKTHLITGGAGFIGSHLAQRLLARGERVLIVDDLSTGQRKNLDPILDHENLEYIEGSVEDDRLVAEVVGRADSVYHLAAAVGVALIAKQPIQTIERNVYPTQLILDRLGERARRGAHVPCFIASTSEVYGKNPKEVWSEEDDLVFGATTKPRWSYGVSKAIDEFLALAFYKEQQLPVVVGRFFNVVGPRQTGAYGMVLPRFVEAAMKGEKLIVHDDGAQIRCFAHVDDVVGAVIRLVDTPAAHGRVYNIGSDTPVTILELAKRVIERVNPKAEIDFRSYADAYDETFEDIRRRVPDLARIAETIGYAATKDLDAIIDSVAQSMRPTVG</sequence>
<dbReference type="Gene3D" id="3.40.50.720">
    <property type="entry name" value="NAD(P)-binding Rossmann-like Domain"/>
    <property type="match status" value="1"/>
</dbReference>
<dbReference type="EC" id="4.2.1.46" evidence="2"/>
<dbReference type="SUPFAM" id="SSF51735">
    <property type="entry name" value="NAD(P)-binding Rossmann-fold domains"/>
    <property type="match status" value="1"/>
</dbReference>
<gene>
    <name evidence="2" type="primary">strE</name>
    <name evidence="2" type="ORF">Mal15_61550</name>
</gene>
<name>A0A5B9ML58_9BACT</name>
<evidence type="ECO:0000313" key="2">
    <source>
        <dbReference type="EMBL" id="QEG02072.1"/>
    </source>
</evidence>
<keyword evidence="2" id="KW-0456">Lyase</keyword>
<dbReference type="KEGG" id="smam:Mal15_61550"/>
<dbReference type="RefSeq" id="WP_147871057.1">
    <property type="nucleotide sequence ID" value="NZ_CP036264.1"/>
</dbReference>